<dbReference type="KEGG" id="psco:LY89DRAFT_730870"/>
<feature type="region of interest" description="Disordered" evidence="1">
    <location>
        <begin position="427"/>
        <end position="449"/>
    </location>
</feature>
<feature type="compositionally biased region" description="Polar residues" evidence="1">
    <location>
        <begin position="26"/>
        <end position="44"/>
    </location>
</feature>
<feature type="region of interest" description="Disordered" evidence="1">
    <location>
        <begin position="19"/>
        <end position="44"/>
    </location>
</feature>
<dbReference type="Proteomes" id="UP000070700">
    <property type="component" value="Unassembled WGS sequence"/>
</dbReference>
<sequence length="501" mass="57507">MKHLKNDKTGKTVAITKTKFKKTRPSQRTEASISNHLRNNPNKSKLSPFDLAKLIEKLVFALKTVGDSEDVKSYLDGAFEDAESCQQVRTNCQDLKSLLQQIGNRGDSSNNDLPATLARYDQFMVLRSDSSSMYLCRPIEVFEFNKTSYNRRKTLGLVRTQGTTFPLMCALSGLEVPVKEHPMILDNGKWLVLVKRVAKFFGHEFKGTQYDSWDTRPQGDVQASHVEPFLMLWYALYLVRRVLGKEMPDEKLLGHLYLLKARGENFEAEILLSKWSCRPCQKFLKRFQDFTGITFSFKDFDNYAPVLPLKNEQNEAYYARYGSYDDEEELELAVQLAMENIYEIKKARSRPVVELPRVQDLFENTSQKGHHQTATNTSTGTTSLQISRIRHFMCDASQRQVKTIMLQANVKVLTNENKCTTQLVDGTSKTVSGRDTKPAEKLQPAPGGETFSLEARTRAKLLKRRQRRRRSESPLLKEKDRWAGYGSTHTRHGRKGRFLTF</sequence>
<name>A0A194XL48_MOLSC</name>
<dbReference type="GeneID" id="28829247"/>
<reference evidence="2 3" key="1">
    <citation type="submission" date="2015-10" db="EMBL/GenBank/DDBJ databases">
        <title>Full genome of DAOMC 229536 Phialocephala scopiformis, a fungal endophyte of spruce producing the potent anti-insectan compound rugulosin.</title>
        <authorList>
            <consortium name="DOE Joint Genome Institute"/>
            <person name="Walker A.K."/>
            <person name="Frasz S.L."/>
            <person name="Seifert K.A."/>
            <person name="Miller J.D."/>
            <person name="Mondo S.J."/>
            <person name="Labutti K."/>
            <person name="Lipzen A."/>
            <person name="Dockter R."/>
            <person name="Kennedy M."/>
            <person name="Grigoriev I.V."/>
            <person name="Spatafora J.W."/>
        </authorList>
    </citation>
    <scope>NUCLEOTIDE SEQUENCE [LARGE SCALE GENOMIC DNA]</scope>
    <source>
        <strain evidence="2 3">CBS 120377</strain>
    </source>
</reference>
<dbReference type="InParanoid" id="A0A194XL48"/>
<organism evidence="2 3">
    <name type="scientific">Mollisia scopiformis</name>
    <name type="common">Conifer needle endophyte fungus</name>
    <name type="synonym">Phialocephala scopiformis</name>
    <dbReference type="NCBI Taxonomy" id="149040"/>
    <lineage>
        <taxon>Eukaryota</taxon>
        <taxon>Fungi</taxon>
        <taxon>Dikarya</taxon>
        <taxon>Ascomycota</taxon>
        <taxon>Pezizomycotina</taxon>
        <taxon>Leotiomycetes</taxon>
        <taxon>Helotiales</taxon>
        <taxon>Mollisiaceae</taxon>
        <taxon>Mollisia</taxon>
    </lineage>
</organism>
<accession>A0A194XL48</accession>
<gene>
    <name evidence="2" type="ORF">LY89DRAFT_730870</name>
</gene>
<dbReference type="RefSeq" id="XP_018075211.1">
    <property type="nucleotide sequence ID" value="XM_018219521.1"/>
</dbReference>
<evidence type="ECO:0000313" key="3">
    <source>
        <dbReference type="Proteomes" id="UP000070700"/>
    </source>
</evidence>
<evidence type="ECO:0000313" key="2">
    <source>
        <dbReference type="EMBL" id="KUJ20856.1"/>
    </source>
</evidence>
<keyword evidence="3" id="KW-1185">Reference proteome</keyword>
<evidence type="ECO:0000256" key="1">
    <source>
        <dbReference type="SAM" id="MobiDB-lite"/>
    </source>
</evidence>
<dbReference type="OrthoDB" id="3560089at2759"/>
<dbReference type="AlphaFoldDB" id="A0A194XL48"/>
<proteinExistence type="predicted"/>
<protein>
    <submittedName>
        <fullName evidence="2">Uncharacterized protein</fullName>
    </submittedName>
</protein>
<dbReference type="STRING" id="149040.A0A194XL48"/>
<dbReference type="EMBL" id="KQ947409">
    <property type="protein sequence ID" value="KUJ20856.1"/>
    <property type="molecule type" value="Genomic_DNA"/>
</dbReference>